<comment type="function">
    <text evidence="7">Component of the SMC5-SMC6 complex, that promotes sister chromatid alignment after DNA damage and facilitates double-stranded DNA breaks (DSBs) repair via homologous recombination between sister chromatids.</text>
</comment>
<keyword evidence="4 7" id="KW-0233">DNA recombination</keyword>
<evidence type="ECO:0000256" key="3">
    <source>
        <dbReference type="ARBA" id="ARBA00022763"/>
    </source>
</evidence>
<feature type="domain" description="Nse4/EID protein Nse3/MAGE-binding" evidence="10">
    <location>
        <begin position="86"/>
        <end position="132"/>
    </location>
</feature>
<evidence type="ECO:0000256" key="6">
    <source>
        <dbReference type="ARBA" id="ARBA00023242"/>
    </source>
</evidence>
<keyword evidence="12" id="KW-1185">Reference proteome</keyword>
<dbReference type="Pfam" id="PF08743">
    <property type="entry name" value="Nse4_C"/>
    <property type="match status" value="1"/>
</dbReference>
<dbReference type="InterPro" id="IPR029225">
    <property type="entry name" value="Nse4_Nse3-bd"/>
</dbReference>
<evidence type="ECO:0000256" key="7">
    <source>
        <dbReference type="RuleBase" id="RU365071"/>
    </source>
</evidence>
<dbReference type="Proteomes" id="UP000823405">
    <property type="component" value="Unassembled WGS sequence"/>
</dbReference>
<evidence type="ECO:0000256" key="2">
    <source>
        <dbReference type="ARBA" id="ARBA00008997"/>
    </source>
</evidence>
<proteinExistence type="inferred from homology"/>
<dbReference type="PANTHER" id="PTHR16140">
    <property type="entry name" value="NON-STRUCTURAL MAINTENANCE OF CHROMOSOMES ELEMENT 4"/>
    <property type="match status" value="1"/>
</dbReference>
<dbReference type="InterPro" id="IPR014854">
    <property type="entry name" value="Nse4_C"/>
</dbReference>
<sequence>MDQENGMDLDRPQVIDEQEEAEKREEKERIKNEKRQVRQGYRTLIANTEANRKELLDPTNNGLLENLEQANKLFKKVFGTNEATMDAKALMLSADLGVQKAKQLRMGQGGFDENEYVTRLISKMGGHEIDNDQQAMDWAKIGKIAMKWSRKAPTMDFMLGPMAVEHKTRTMAQRTRVVRDPKAMRKPQELREEDIARQENETTKNVMQINSILEQLNRKVNLFELVINPESFGQTVENIFYLSFLVRDGKASILEVDMADPNLGDVDEDGEPWVPAEGANIQPMVELTEVPTAEDYQGGLLKKQMVLEIDMATWRNLIEVYDIRKTLIPTRVSKETQEKGKWYG</sequence>
<evidence type="ECO:0000313" key="11">
    <source>
        <dbReference type="EMBL" id="KAG0300221.1"/>
    </source>
</evidence>
<feature type="compositionally biased region" description="Basic and acidic residues" evidence="8">
    <location>
        <begin position="21"/>
        <end position="35"/>
    </location>
</feature>
<evidence type="ECO:0000256" key="5">
    <source>
        <dbReference type="ARBA" id="ARBA00023204"/>
    </source>
</evidence>
<feature type="domain" description="Non-structural maintenance of chromosome element 4 C-terminal" evidence="9">
    <location>
        <begin position="219"/>
        <end position="328"/>
    </location>
</feature>
<dbReference type="GO" id="GO:0006310">
    <property type="term" value="P:DNA recombination"/>
    <property type="evidence" value="ECO:0007669"/>
    <property type="project" value="UniProtKB-UniRule"/>
</dbReference>
<dbReference type="EMBL" id="JAAAIN010001786">
    <property type="protein sequence ID" value="KAG0300221.1"/>
    <property type="molecule type" value="Genomic_DNA"/>
</dbReference>
<evidence type="ECO:0000259" key="9">
    <source>
        <dbReference type="Pfam" id="PF08743"/>
    </source>
</evidence>
<comment type="caution">
    <text evidence="11">The sequence shown here is derived from an EMBL/GenBank/DDBJ whole genome shotgun (WGS) entry which is preliminary data.</text>
</comment>
<protein>
    <recommendedName>
        <fullName evidence="7">Non-structural maintenance of chromosomes element 4</fullName>
    </recommendedName>
</protein>
<comment type="subcellular location">
    <subcellularLocation>
        <location evidence="1 7">Nucleus</location>
    </subcellularLocation>
</comment>
<evidence type="ECO:0000259" key="10">
    <source>
        <dbReference type="Pfam" id="PF15412"/>
    </source>
</evidence>
<dbReference type="GO" id="GO:0005634">
    <property type="term" value="C:nucleus"/>
    <property type="evidence" value="ECO:0007669"/>
    <property type="project" value="UniProtKB-SubCell"/>
</dbReference>
<dbReference type="GO" id="GO:0006281">
    <property type="term" value="P:DNA repair"/>
    <property type="evidence" value="ECO:0007669"/>
    <property type="project" value="UniProtKB-UniRule"/>
</dbReference>
<dbReference type="InterPro" id="IPR027786">
    <property type="entry name" value="Nse4/EID"/>
</dbReference>
<name>A0A9P6QTJ3_9FUNG</name>
<gene>
    <name evidence="11" type="primary">NSE4</name>
    <name evidence="11" type="ORF">BGZ97_003333</name>
</gene>
<organism evidence="11 12">
    <name type="scientific">Linnemannia gamsii</name>
    <dbReference type="NCBI Taxonomy" id="64522"/>
    <lineage>
        <taxon>Eukaryota</taxon>
        <taxon>Fungi</taxon>
        <taxon>Fungi incertae sedis</taxon>
        <taxon>Mucoromycota</taxon>
        <taxon>Mortierellomycotina</taxon>
        <taxon>Mortierellomycetes</taxon>
        <taxon>Mortierellales</taxon>
        <taxon>Mortierellaceae</taxon>
        <taxon>Linnemannia</taxon>
    </lineage>
</organism>
<dbReference type="Pfam" id="PF15412">
    <property type="entry name" value="Nse4-Nse3_bdg"/>
    <property type="match status" value="1"/>
</dbReference>
<evidence type="ECO:0000256" key="4">
    <source>
        <dbReference type="ARBA" id="ARBA00023172"/>
    </source>
</evidence>
<keyword evidence="3 7" id="KW-0227">DNA damage</keyword>
<dbReference type="PANTHER" id="PTHR16140:SF0">
    <property type="entry name" value="NON-STRUCTURAL MAINTENANCE OF CHROMOSOMES ELEMENT 4"/>
    <property type="match status" value="1"/>
</dbReference>
<comment type="similarity">
    <text evidence="2 7">Belongs to the NSE4 family.</text>
</comment>
<evidence type="ECO:0000313" key="12">
    <source>
        <dbReference type="Proteomes" id="UP000823405"/>
    </source>
</evidence>
<keyword evidence="6 7" id="KW-0539">Nucleus</keyword>
<reference evidence="11" key="1">
    <citation type="journal article" date="2020" name="Fungal Divers.">
        <title>Resolving the Mortierellaceae phylogeny through synthesis of multi-gene phylogenetics and phylogenomics.</title>
        <authorList>
            <person name="Vandepol N."/>
            <person name="Liber J."/>
            <person name="Desiro A."/>
            <person name="Na H."/>
            <person name="Kennedy M."/>
            <person name="Barry K."/>
            <person name="Grigoriev I.V."/>
            <person name="Miller A.N."/>
            <person name="O'Donnell K."/>
            <person name="Stajich J.E."/>
            <person name="Bonito G."/>
        </authorList>
    </citation>
    <scope>NUCLEOTIDE SEQUENCE</scope>
    <source>
        <strain evidence="11">NVP60</strain>
    </source>
</reference>
<comment type="subunit">
    <text evidence="7">Component of the SMC5-SMC6 complex.</text>
</comment>
<dbReference type="GO" id="GO:0030915">
    <property type="term" value="C:Smc5-Smc6 complex"/>
    <property type="evidence" value="ECO:0007669"/>
    <property type="project" value="UniProtKB-UniRule"/>
</dbReference>
<evidence type="ECO:0000256" key="8">
    <source>
        <dbReference type="SAM" id="MobiDB-lite"/>
    </source>
</evidence>
<evidence type="ECO:0000256" key="1">
    <source>
        <dbReference type="ARBA" id="ARBA00004123"/>
    </source>
</evidence>
<accession>A0A9P6QTJ3</accession>
<feature type="region of interest" description="Disordered" evidence="8">
    <location>
        <begin position="1"/>
        <end position="35"/>
    </location>
</feature>
<keyword evidence="5 7" id="KW-0234">DNA repair</keyword>
<dbReference type="AlphaFoldDB" id="A0A9P6QTJ3"/>
<dbReference type="OrthoDB" id="361242at2759"/>